<dbReference type="GO" id="GO:0000155">
    <property type="term" value="F:phosphorelay sensor kinase activity"/>
    <property type="evidence" value="ECO:0007669"/>
    <property type="project" value="InterPro"/>
</dbReference>
<dbReference type="InterPro" id="IPR003594">
    <property type="entry name" value="HATPase_dom"/>
</dbReference>
<dbReference type="NCBIfam" id="TIGR00229">
    <property type="entry name" value="sensory_box"/>
    <property type="match status" value="1"/>
</dbReference>
<comment type="caution">
    <text evidence="10">The sequence shown here is derived from an EMBL/GenBank/DDBJ whole genome shotgun (WGS) entry which is preliminary data.</text>
</comment>
<keyword evidence="7" id="KW-0175">Coiled coil</keyword>
<dbReference type="OrthoDB" id="9808408at2"/>
<sequence>MNFEKTHMAALYENATEGIILTNQNGQIILANPAAVKMFGYGTDELIGHNVEVLLPQKIREHHIKLRETFYEDPQHRSMGSGRDLYAQKKNGQKFPVEVSLSYYYRGEQRFVIAFIVDITHRKVIEESMRLQQHELEKVSDEIRTLNADLEMKVEERTLILKEALQKLEVSQRELSEALDKERQLNEIKSRFVSMASHEFRTPLSTVLSSASLLSKYTKAEDQERRDKHIGRIKDAVKNLNDILEDFLSLGKLDEGKIAASPGAFQVNDFIEETIDDVRGLLKNGQNIVYNHNGEAVIHSDKKLLKNILLNLVSNAIKFSPENSNVVVTSEVDNEVARIKVQDKGIGISEEDQQHLFSSFFRGGNAVNIQGTGLGLHIVKRYLDLLHGKVDLESELSKGTTITVTIPTNLTTDGKDNFGD</sequence>
<dbReference type="Gene3D" id="3.30.565.10">
    <property type="entry name" value="Histidine kinase-like ATPase, C-terminal domain"/>
    <property type="match status" value="1"/>
</dbReference>
<dbReference type="Gene3D" id="3.30.450.20">
    <property type="entry name" value="PAS domain"/>
    <property type="match status" value="1"/>
</dbReference>
<dbReference type="SMART" id="SM00388">
    <property type="entry name" value="HisKA"/>
    <property type="match status" value="1"/>
</dbReference>
<dbReference type="PANTHER" id="PTHR43711">
    <property type="entry name" value="TWO-COMPONENT HISTIDINE KINASE"/>
    <property type="match status" value="1"/>
</dbReference>
<feature type="domain" description="PAS" evidence="9">
    <location>
        <begin position="4"/>
        <end position="73"/>
    </location>
</feature>
<dbReference type="InterPro" id="IPR036890">
    <property type="entry name" value="HATPase_C_sf"/>
</dbReference>
<dbReference type="AlphaFoldDB" id="A0A512BHY0"/>
<evidence type="ECO:0000256" key="4">
    <source>
        <dbReference type="ARBA" id="ARBA00022679"/>
    </source>
</evidence>
<proteinExistence type="predicted"/>
<dbReference type="EMBL" id="BJYT01000024">
    <property type="protein sequence ID" value="GEO11568.1"/>
    <property type="molecule type" value="Genomic_DNA"/>
</dbReference>
<dbReference type="InterPro" id="IPR036097">
    <property type="entry name" value="HisK_dim/P_sf"/>
</dbReference>
<dbReference type="Pfam" id="PF00512">
    <property type="entry name" value="HisKA"/>
    <property type="match status" value="1"/>
</dbReference>
<dbReference type="SMART" id="SM00387">
    <property type="entry name" value="HATPase_c"/>
    <property type="match status" value="1"/>
</dbReference>
<comment type="catalytic activity">
    <reaction evidence="1">
        <text>ATP + protein L-histidine = ADP + protein N-phospho-L-histidine.</text>
        <dbReference type="EC" id="2.7.13.3"/>
    </reaction>
</comment>
<dbReference type="InterPro" id="IPR000014">
    <property type="entry name" value="PAS"/>
</dbReference>
<evidence type="ECO:0000256" key="1">
    <source>
        <dbReference type="ARBA" id="ARBA00000085"/>
    </source>
</evidence>
<evidence type="ECO:0000256" key="6">
    <source>
        <dbReference type="ARBA" id="ARBA00023012"/>
    </source>
</evidence>
<dbReference type="PRINTS" id="PR00344">
    <property type="entry name" value="BCTRLSENSOR"/>
</dbReference>
<dbReference type="InterPro" id="IPR035965">
    <property type="entry name" value="PAS-like_dom_sf"/>
</dbReference>
<dbReference type="PANTHER" id="PTHR43711:SF26">
    <property type="entry name" value="SENSOR HISTIDINE KINASE RCSC"/>
    <property type="match status" value="1"/>
</dbReference>
<evidence type="ECO:0000259" key="8">
    <source>
        <dbReference type="PROSITE" id="PS50109"/>
    </source>
</evidence>
<keyword evidence="6" id="KW-0902">Two-component regulatory system</keyword>
<dbReference type="SUPFAM" id="SSF55785">
    <property type="entry name" value="PYP-like sensor domain (PAS domain)"/>
    <property type="match status" value="1"/>
</dbReference>
<dbReference type="CDD" id="cd00082">
    <property type="entry name" value="HisKA"/>
    <property type="match status" value="1"/>
</dbReference>
<keyword evidence="11" id="KW-1185">Reference proteome</keyword>
<organism evidence="10 11">
    <name type="scientific">Segetibacter aerophilus</name>
    <dbReference type="NCBI Taxonomy" id="670293"/>
    <lineage>
        <taxon>Bacteria</taxon>
        <taxon>Pseudomonadati</taxon>
        <taxon>Bacteroidota</taxon>
        <taxon>Chitinophagia</taxon>
        <taxon>Chitinophagales</taxon>
        <taxon>Chitinophagaceae</taxon>
        <taxon>Segetibacter</taxon>
    </lineage>
</organism>
<dbReference type="SUPFAM" id="SSF47384">
    <property type="entry name" value="Homodimeric domain of signal transducing histidine kinase"/>
    <property type="match status" value="1"/>
</dbReference>
<keyword evidence="3" id="KW-0597">Phosphoprotein</keyword>
<feature type="domain" description="Histidine kinase" evidence="8">
    <location>
        <begin position="195"/>
        <end position="410"/>
    </location>
</feature>
<accession>A0A512BHY0</accession>
<dbReference type="Gene3D" id="1.10.287.130">
    <property type="match status" value="1"/>
</dbReference>
<dbReference type="InterPro" id="IPR003661">
    <property type="entry name" value="HisK_dim/P_dom"/>
</dbReference>
<dbReference type="CDD" id="cd00130">
    <property type="entry name" value="PAS"/>
    <property type="match status" value="1"/>
</dbReference>
<name>A0A512BHY0_9BACT</name>
<dbReference type="PROSITE" id="PS50112">
    <property type="entry name" value="PAS"/>
    <property type="match status" value="1"/>
</dbReference>
<dbReference type="InterPro" id="IPR005467">
    <property type="entry name" value="His_kinase_dom"/>
</dbReference>
<dbReference type="Pfam" id="PF02518">
    <property type="entry name" value="HATPase_c"/>
    <property type="match status" value="1"/>
</dbReference>
<evidence type="ECO:0000256" key="5">
    <source>
        <dbReference type="ARBA" id="ARBA00022777"/>
    </source>
</evidence>
<protein>
    <recommendedName>
        <fullName evidence="2">histidine kinase</fullName>
        <ecNumber evidence="2">2.7.13.3</ecNumber>
    </recommendedName>
</protein>
<feature type="coiled-coil region" evidence="7">
    <location>
        <begin position="129"/>
        <end position="188"/>
    </location>
</feature>
<evidence type="ECO:0000313" key="11">
    <source>
        <dbReference type="Proteomes" id="UP000321513"/>
    </source>
</evidence>
<evidence type="ECO:0000256" key="2">
    <source>
        <dbReference type="ARBA" id="ARBA00012438"/>
    </source>
</evidence>
<dbReference type="SUPFAM" id="SSF55874">
    <property type="entry name" value="ATPase domain of HSP90 chaperone/DNA topoisomerase II/histidine kinase"/>
    <property type="match status" value="1"/>
</dbReference>
<keyword evidence="4" id="KW-0808">Transferase</keyword>
<evidence type="ECO:0000256" key="7">
    <source>
        <dbReference type="SAM" id="Coils"/>
    </source>
</evidence>
<dbReference type="Pfam" id="PF13426">
    <property type="entry name" value="PAS_9"/>
    <property type="match status" value="1"/>
</dbReference>
<reference evidence="10 11" key="1">
    <citation type="submission" date="2019-07" db="EMBL/GenBank/DDBJ databases">
        <title>Whole genome shotgun sequence of Segetibacter aerophilus NBRC 106135.</title>
        <authorList>
            <person name="Hosoyama A."/>
            <person name="Uohara A."/>
            <person name="Ohji S."/>
            <person name="Ichikawa N."/>
        </authorList>
    </citation>
    <scope>NUCLEOTIDE SEQUENCE [LARGE SCALE GENOMIC DNA]</scope>
    <source>
        <strain evidence="10 11">NBRC 106135</strain>
    </source>
</reference>
<dbReference type="Proteomes" id="UP000321513">
    <property type="component" value="Unassembled WGS sequence"/>
</dbReference>
<dbReference type="InterPro" id="IPR004358">
    <property type="entry name" value="Sig_transdc_His_kin-like_C"/>
</dbReference>
<evidence type="ECO:0000313" key="10">
    <source>
        <dbReference type="EMBL" id="GEO11568.1"/>
    </source>
</evidence>
<dbReference type="InterPro" id="IPR050736">
    <property type="entry name" value="Sensor_HK_Regulatory"/>
</dbReference>
<dbReference type="SMART" id="SM00091">
    <property type="entry name" value="PAS"/>
    <property type="match status" value="1"/>
</dbReference>
<keyword evidence="5" id="KW-0418">Kinase</keyword>
<dbReference type="PROSITE" id="PS50109">
    <property type="entry name" value="HIS_KIN"/>
    <property type="match status" value="1"/>
</dbReference>
<gene>
    <name evidence="10" type="ORF">SAE01_40640</name>
</gene>
<evidence type="ECO:0000259" key="9">
    <source>
        <dbReference type="PROSITE" id="PS50112"/>
    </source>
</evidence>
<dbReference type="EC" id="2.7.13.3" evidence="2"/>
<evidence type="ECO:0000256" key="3">
    <source>
        <dbReference type="ARBA" id="ARBA00022553"/>
    </source>
</evidence>